<organism evidence="3 4">
    <name type="scientific">Paramuricea clavata</name>
    <name type="common">Red gorgonian</name>
    <name type="synonym">Violescent sea-whip</name>
    <dbReference type="NCBI Taxonomy" id="317549"/>
    <lineage>
        <taxon>Eukaryota</taxon>
        <taxon>Metazoa</taxon>
        <taxon>Cnidaria</taxon>
        <taxon>Anthozoa</taxon>
        <taxon>Octocorallia</taxon>
        <taxon>Malacalcyonacea</taxon>
        <taxon>Plexauridae</taxon>
        <taxon>Paramuricea</taxon>
    </lineage>
</organism>
<dbReference type="GO" id="GO:0006281">
    <property type="term" value="P:DNA repair"/>
    <property type="evidence" value="ECO:0007669"/>
    <property type="project" value="UniProtKB-KW"/>
</dbReference>
<dbReference type="GO" id="GO:0016787">
    <property type="term" value="F:hydrolase activity"/>
    <property type="evidence" value="ECO:0007669"/>
    <property type="project" value="UniProtKB-KW"/>
</dbReference>
<comment type="caution">
    <text evidence="3">The sequence shown here is derived from an EMBL/GenBank/DDBJ whole genome shotgun (WGS) entry which is preliminary data.</text>
</comment>
<name>A0A7D9JD60_PARCT</name>
<protein>
    <recommendedName>
        <fullName evidence="1">ATP-dependent DNA helicase</fullName>
        <ecNumber evidence="1">5.6.2.3</ecNumber>
    </recommendedName>
</protein>
<evidence type="ECO:0000313" key="4">
    <source>
        <dbReference type="Proteomes" id="UP001152795"/>
    </source>
</evidence>
<accession>A0A7D9JD60</accession>
<dbReference type="PANTHER" id="PTHR47642">
    <property type="entry name" value="ATP-DEPENDENT DNA HELICASE"/>
    <property type="match status" value="1"/>
</dbReference>
<dbReference type="AlphaFoldDB" id="A0A7D9JD60"/>
<reference evidence="3" key="1">
    <citation type="submission" date="2020-04" db="EMBL/GenBank/DDBJ databases">
        <authorList>
            <person name="Alioto T."/>
            <person name="Alioto T."/>
            <person name="Gomez Garrido J."/>
        </authorList>
    </citation>
    <scope>NUCLEOTIDE SEQUENCE</scope>
    <source>
        <strain evidence="3">A484AB</strain>
    </source>
</reference>
<comment type="catalytic activity">
    <reaction evidence="1">
        <text>ATP + H2O = ADP + phosphate + H(+)</text>
        <dbReference type="Rhea" id="RHEA:13065"/>
        <dbReference type="ChEBI" id="CHEBI:15377"/>
        <dbReference type="ChEBI" id="CHEBI:15378"/>
        <dbReference type="ChEBI" id="CHEBI:30616"/>
        <dbReference type="ChEBI" id="CHEBI:43474"/>
        <dbReference type="ChEBI" id="CHEBI:456216"/>
        <dbReference type="EC" id="5.6.2.3"/>
    </reaction>
</comment>
<keyword evidence="1" id="KW-0227">DNA damage</keyword>
<dbReference type="GO" id="GO:0000723">
    <property type="term" value="P:telomere maintenance"/>
    <property type="evidence" value="ECO:0007669"/>
    <property type="project" value="InterPro"/>
</dbReference>
<dbReference type="InterPro" id="IPR051055">
    <property type="entry name" value="PIF1_helicase"/>
</dbReference>
<evidence type="ECO:0000256" key="1">
    <source>
        <dbReference type="RuleBase" id="RU363044"/>
    </source>
</evidence>
<keyword evidence="1" id="KW-0378">Hydrolase</keyword>
<keyword evidence="1" id="KW-0234">DNA repair</keyword>
<dbReference type="SUPFAM" id="SSF52540">
    <property type="entry name" value="P-loop containing nucleoside triphosphate hydrolases"/>
    <property type="match status" value="1"/>
</dbReference>
<proteinExistence type="inferred from homology"/>
<dbReference type="GO" id="GO:0006310">
    <property type="term" value="P:DNA recombination"/>
    <property type="evidence" value="ECO:0007669"/>
    <property type="project" value="UniProtKB-KW"/>
</dbReference>
<feature type="domain" description="DNA helicase Pif1-like DEAD-box helicase" evidence="2">
    <location>
        <begin position="475"/>
        <end position="654"/>
    </location>
</feature>
<dbReference type="Gene3D" id="3.40.50.300">
    <property type="entry name" value="P-loop containing nucleotide triphosphate hydrolases"/>
    <property type="match status" value="1"/>
</dbReference>
<keyword evidence="1" id="KW-0233">DNA recombination</keyword>
<dbReference type="Proteomes" id="UP001152795">
    <property type="component" value="Unassembled WGS sequence"/>
</dbReference>
<keyword evidence="1" id="KW-0067">ATP-binding</keyword>
<dbReference type="PANTHER" id="PTHR47642:SF5">
    <property type="entry name" value="ATP-DEPENDENT DNA HELICASE"/>
    <property type="match status" value="1"/>
</dbReference>
<dbReference type="InterPro" id="IPR010285">
    <property type="entry name" value="DNA_helicase_pif1-like_DEAD"/>
</dbReference>
<dbReference type="EMBL" id="CACRXK020014759">
    <property type="protein sequence ID" value="CAB4027367.1"/>
    <property type="molecule type" value="Genomic_DNA"/>
</dbReference>
<keyword evidence="1" id="KW-0547">Nucleotide-binding</keyword>
<evidence type="ECO:0000313" key="3">
    <source>
        <dbReference type="EMBL" id="CAB4027367.1"/>
    </source>
</evidence>
<gene>
    <name evidence="3" type="ORF">PACLA_8A075034</name>
</gene>
<sequence>MAKLENLGPFTFFWTLSSGEVRWMENFMSVLALEGRTISYEINGEKETIHVDGKPLQELLDQQSLHELVRKNVLLVTQNFNNRVKAMVKNVIAGKNNPMHSTFYNYRVEFQREIFSSDTEYDNAKKRYQNILSAVKDSLEELKEDQYITVSVDKILERKNISKSAALRVTARDSNIKTVWVASNFPSNRRKFLRKVGDNDKNDDDLQSCDENCEYEENQSQAPDTTGKTICIPGKKENMFKILHQYMKKFKKTNDKRSSQAIVTGADDDSDVEYLPEVIDVQGQFMKIRTRPSVLRYKKYREDTEPHAFIYSELLLYHAWKIEEDLSPNDFDTCLALYREKRGMIEKVKNVLFPHKNNIEQGRAFIDSIGYVHASHIGYDLDPEHEQMQGNDEETAMEVDANDILRHPGNIAGLDGSTDERNDFGIYHRFDISDTVAMAKDVQKLDVDQRQVFYVVLQYSRDLHKMTDDQLSKCEAPLLVVHSGAGMGKSTLIKTIAKWTEATLRRDDDRHPDQPFIVLTAPTGTAAKNIKGLTLHSAFNMPFGNDFINLGDKKHDQKRHELSRFRIRIVDEMSMVKVNLRLKEIKQNDKDFGGLAVLIFGDLMQLRPVQARYIFQTPKNEKFALSHVVRSLWENFKVVELRHNHRQGEDGEYADILNRIHFGKHTEKDIELL</sequence>
<keyword evidence="1 3" id="KW-0347">Helicase</keyword>
<dbReference type="GO" id="GO:0005524">
    <property type="term" value="F:ATP binding"/>
    <property type="evidence" value="ECO:0007669"/>
    <property type="project" value="UniProtKB-KW"/>
</dbReference>
<dbReference type="InterPro" id="IPR027417">
    <property type="entry name" value="P-loop_NTPase"/>
</dbReference>
<dbReference type="GO" id="GO:0043139">
    <property type="term" value="F:5'-3' DNA helicase activity"/>
    <property type="evidence" value="ECO:0007669"/>
    <property type="project" value="UniProtKB-EC"/>
</dbReference>
<dbReference type="Pfam" id="PF05970">
    <property type="entry name" value="PIF1"/>
    <property type="match status" value="1"/>
</dbReference>
<comment type="similarity">
    <text evidence="1">Belongs to the helicase family.</text>
</comment>
<dbReference type="EC" id="5.6.2.3" evidence="1"/>
<dbReference type="OrthoDB" id="5983684at2759"/>
<evidence type="ECO:0000259" key="2">
    <source>
        <dbReference type="Pfam" id="PF05970"/>
    </source>
</evidence>
<comment type="cofactor">
    <cofactor evidence="1">
        <name>Mg(2+)</name>
        <dbReference type="ChEBI" id="CHEBI:18420"/>
    </cofactor>
</comment>
<keyword evidence="4" id="KW-1185">Reference proteome</keyword>